<protein>
    <submittedName>
        <fullName evidence="5">Uncharacterized protein</fullName>
    </submittedName>
</protein>
<keyword evidence="1" id="KW-0378">Hydrolase</keyword>
<dbReference type="InterPro" id="IPR025753">
    <property type="entry name" value="AAA_N_dom"/>
</dbReference>
<feature type="region of interest" description="Disordered" evidence="2">
    <location>
        <begin position="284"/>
        <end position="317"/>
    </location>
</feature>
<evidence type="ECO:0000313" key="5">
    <source>
        <dbReference type="EMBL" id="OAY34357.1"/>
    </source>
</evidence>
<evidence type="ECO:0000256" key="2">
    <source>
        <dbReference type="SAM" id="MobiDB-lite"/>
    </source>
</evidence>
<gene>
    <name evidence="5" type="ORF">MANES_12G013700</name>
</gene>
<feature type="domain" description="AAA-type ATPase N-terminal" evidence="3">
    <location>
        <begin position="46"/>
        <end position="137"/>
    </location>
</feature>
<sequence>MSNLFAMPNMPSTASVLSTYTAFTASTMLVRTMINEFQNMTSQLTPQKLQEKILSNLGGLFGNSCQLTLMINEYNGITINEIYQASEVYLSTRITPSIDQLKVSKAPQEKNIAVTIEKGQKIIDVFEGIQLEWEFVCTETQNRVVDYEYHSQSTEKSENRSVVLRFNKRFQEKVLNNYLPYVLERSKAIKEDHKLTLSGLLNFIDGLWSSCGDERIIVFTTNYKDKLDPALLRPGHIENLIEEVEVTRAEVAEELMKDDDVDAVLNGLVEFLHRKKEMKCEELKSPVEEGKQMNENENENVNASQEREKRSVKKAKK</sequence>
<accession>A0A2C9USM6</accession>
<name>A0A2C9USM6_MANES</name>
<feature type="domain" description="AAA+ ATPase At3g28540-like C-terminal" evidence="4">
    <location>
        <begin position="235"/>
        <end position="282"/>
    </location>
</feature>
<evidence type="ECO:0000259" key="4">
    <source>
        <dbReference type="Pfam" id="PF25568"/>
    </source>
</evidence>
<dbReference type="SUPFAM" id="SSF52540">
    <property type="entry name" value="P-loop containing nucleoside triphosphate hydrolases"/>
    <property type="match status" value="1"/>
</dbReference>
<dbReference type="PANTHER" id="PTHR23070">
    <property type="entry name" value="BCS1 AAA-TYPE ATPASE"/>
    <property type="match status" value="1"/>
</dbReference>
<feature type="compositionally biased region" description="Polar residues" evidence="2">
    <location>
        <begin position="295"/>
        <end position="304"/>
    </location>
</feature>
<dbReference type="AlphaFoldDB" id="A0A2C9USM6"/>
<dbReference type="PROSITE" id="PS00674">
    <property type="entry name" value="AAA"/>
    <property type="match status" value="1"/>
</dbReference>
<dbReference type="InterPro" id="IPR003960">
    <property type="entry name" value="ATPase_AAA_CS"/>
</dbReference>
<dbReference type="InterPro" id="IPR027417">
    <property type="entry name" value="P-loop_NTPase"/>
</dbReference>
<dbReference type="Pfam" id="PF14363">
    <property type="entry name" value="AAA_assoc"/>
    <property type="match status" value="1"/>
</dbReference>
<dbReference type="STRING" id="3983.A0A2C9USM6"/>
<dbReference type="GO" id="GO:0016887">
    <property type="term" value="F:ATP hydrolysis activity"/>
    <property type="evidence" value="ECO:0007669"/>
    <property type="project" value="InterPro"/>
</dbReference>
<dbReference type="EMBL" id="CM004398">
    <property type="protein sequence ID" value="OAY34357.1"/>
    <property type="molecule type" value="Genomic_DNA"/>
</dbReference>
<dbReference type="Gene3D" id="3.40.50.300">
    <property type="entry name" value="P-loop containing nucleotide triphosphate hydrolases"/>
    <property type="match status" value="1"/>
</dbReference>
<feature type="compositionally biased region" description="Basic and acidic residues" evidence="2">
    <location>
        <begin position="284"/>
        <end position="294"/>
    </location>
</feature>
<dbReference type="Pfam" id="PF25568">
    <property type="entry name" value="AAA_lid_At3g28540"/>
    <property type="match status" value="1"/>
</dbReference>
<organism evidence="5">
    <name type="scientific">Manihot esculenta</name>
    <name type="common">Cassava</name>
    <name type="synonym">Jatropha manihot</name>
    <dbReference type="NCBI Taxonomy" id="3983"/>
    <lineage>
        <taxon>Eukaryota</taxon>
        <taxon>Viridiplantae</taxon>
        <taxon>Streptophyta</taxon>
        <taxon>Embryophyta</taxon>
        <taxon>Tracheophyta</taxon>
        <taxon>Spermatophyta</taxon>
        <taxon>Magnoliopsida</taxon>
        <taxon>eudicotyledons</taxon>
        <taxon>Gunneridae</taxon>
        <taxon>Pentapetalae</taxon>
        <taxon>rosids</taxon>
        <taxon>fabids</taxon>
        <taxon>Malpighiales</taxon>
        <taxon>Euphorbiaceae</taxon>
        <taxon>Crotonoideae</taxon>
        <taxon>Manihoteae</taxon>
        <taxon>Manihot</taxon>
    </lineage>
</organism>
<proteinExistence type="predicted"/>
<dbReference type="InterPro" id="IPR058017">
    <property type="entry name" value="At3g28540-like_C"/>
</dbReference>
<dbReference type="InterPro" id="IPR050747">
    <property type="entry name" value="Mitochondrial_chaperone_BCS1"/>
</dbReference>
<dbReference type="GO" id="GO:0005524">
    <property type="term" value="F:ATP binding"/>
    <property type="evidence" value="ECO:0007669"/>
    <property type="project" value="InterPro"/>
</dbReference>
<evidence type="ECO:0000259" key="3">
    <source>
        <dbReference type="Pfam" id="PF14363"/>
    </source>
</evidence>
<reference evidence="5" key="1">
    <citation type="submission" date="2016-02" db="EMBL/GenBank/DDBJ databases">
        <title>WGS assembly of Manihot esculenta.</title>
        <authorList>
            <person name="Bredeson J.V."/>
            <person name="Prochnik S.E."/>
            <person name="Lyons J.B."/>
            <person name="Schmutz J."/>
            <person name="Grimwood J."/>
            <person name="Vrebalov J."/>
            <person name="Bart R.S."/>
            <person name="Amuge T."/>
            <person name="Ferguson M.E."/>
            <person name="Green R."/>
            <person name="Putnam N."/>
            <person name="Stites J."/>
            <person name="Rounsley S."/>
            <person name="Rokhsar D.S."/>
        </authorList>
    </citation>
    <scope>NUCLEOTIDE SEQUENCE [LARGE SCALE GENOMIC DNA]</scope>
    <source>
        <tissue evidence="5">Leaf</tissue>
    </source>
</reference>
<evidence type="ECO:0000256" key="1">
    <source>
        <dbReference type="ARBA" id="ARBA00022801"/>
    </source>
</evidence>